<dbReference type="InterPro" id="IPR044861">
    <property type="entry name" value="IPNS-like_FE2OG_OXY"/>
</dbReference>
<protein>
    <recommendedName>
        <fullName evidence="1">Fe2OG dioxygenase domain-containing protein</fullName>
    </recommendedName>
</protein>
<dbReference type="Pfam" id="PF03171">
    <property type="entry name" value="2OG-FeII_Oxy"/>
    <property type="match status" value="1"/>
</dbReference>
<sequence>ETIGAYILSMEDLKRKISSIIIASLGLDKVETFYLSDFEKGTSVFRIHHYYSDGKFAAGEEALFAHTDPHCFTILYQDNGAGLQIQSKEGNWVHVKHIPNSLIINVADSLKAWSNGRYRSVNHRVVYKDWTNRISLGWFMMFPDKEIRVPAEFIDDQHPQCYRPFTYLQFRDAFMKDRIDIDGYAGIIPTY</sequence>
<proteinExistence type="predicted"/>
<dbReference type="PROSITE" id="PS51471">
    <property type="entry name" value="FE2OG_OXY"/>
    <property type="match status" value="1"/>
</dbReference>
<evidence type="ECO:0000313" key="3">
    <source>
        <dbReference type="Proteomes" id="UP000824469"/>
    </source>
</evidence>
<feature type="non-terminal residue" evidence="2">
    <location>
        <position position="191"/>
    </location>
</feature>
<dbReference type="SUPFAM" id="SSF51197">
    <property type="entry name" value="Clavaminate synthase-like"/>
    <property type="match status" value="1"/>
</dbReference>
<dbReference type="AlphaFoldDB" id="A0AA38GR39"/>
<comment type="caution">
    <text evidence="2">The sequence shown here is derived from an EMBL/GenBank/DDBJ whole genome shotgun (WGS) entry which is preliminary data.</text>
</comment>
<dbReference type="InterPro" id="IPR027443">
    <property type="entry name" value="IPNS-like_sf"/>
</dbReference>
<feature type="domain" description="Fe2OG dioxygenase" evidence="1">
    <location>
        <begin position="40"/>
        <end position="142"/>
    </location>
</feature>
<accession>A0AA38GR39</accession>
<dbReference type="Proteomes" id="UP000824469">
    <property type="component" value="Unassembled WGS sequence"/>
</dbReference>
<evidence type="ECO:0000259" key="1">
    <source>
        <dbReference type="PROSITE" id="PS51471"/>
    </source>
</evidence>
<evidence type="ECO:0000313" key="2">
    <source>
        <dbReference type="EMBL" id="KAH9325215.1"/>
    </source>
</evidence>
<dbReference type="PANTHER" id="PTHR47990">
    <property type="entry name" value="2-OXOGLUTARATE (2OG) AND FE(II)-DEPENDENT OXYGENASE SUPERFAMILY PROTEIN-RELATED"/>
    <property type="match status" value="1"/>
</dbReference>
<name>A0AA38GR39_TAXCH</name>
<keyword evidence="3" id="KW-1185">Reference proteome</keyword>
<dbReference type="Gene3D" id="2.60.120.330">
    <property type="entry name" value="B-lactam Antibiotic, Isopenicillin N Synthase, Chain"/>
    <property type="match status" value="1"/>
</dbReference>
<organism evidence="2 3">
    <name type="scientific">Taxus chinensis</name>
    <name type="common">Chinese yew</name>
    <name type="synonym">Taxus wallichiana var. chinensis</name>
    <dbReference type="NCBI Taxonomy" id="29808"/>
    <lineage>
        <taxon>Eukaryota</taxon>
        <taxon>Viridiplantae</taxon>
        <taxon>Streptophyta</taxon>
        <taxon>Embryophyta</taxon>
        <taxon>Tracheophyta</taxon>
        <taxon>Spermatophyta</taxon>
        <taxon>Pinopsida</taxon>
        <taxon>Pinidae</taxon>
        <taxon>Conifers II</taxon>
        <taxon>Cupressales</taxon>
        <taxon>Taxaceae</taxon>
        <taxon>Taxus</taxon>
    </lineage>
</organism>
<reference evidence="2 3" key="1">
    <citation type="journal article" date="2021" name="Nat. Plants">
        <title>The Taxus genome provides insights into paclitaxel biosynthesis.</title>
        <authorList>
            <person name="Xiong X."/>
            <person name="Gou J."/>
            <person name="Liao Q."/>
            <person name="Li Y."/>
            <person name="Zhou Q."/>
            <person name="Bi G."/>
            <person name="Li C."/>
            <person name="Du R."/>
            <person name="Wang X."/>
            <person name="Sun T."/>
            <person name="Guo L."/>
            <person name="Liang H."/>
            <person name="Lu P."/>
            <person name="Wu Y."/>
            <person name="Zhang Z."/>
            <person name="Ro D.K."/>
            <person name="Shang Y."/>
            <person name="Huang S."/>
            <person name="Yan J."/>
        </authorList>
    </citation>
    <scope>NUCLEOTIDE SEQUENCE [LARGE SCALE GENOMIC DNA]</scope>
    <source>
        <strain evidence="2">Ta-2019</strain>
    </source>
</reference>
<gene>
    <name evidence="2" type="ORF">KI387_005393</name>
</gene>
<dbReference type="InterPro" id="IPR050231">
    <property type="entry name" value="Iron_ascorbate_oxido_reductase"/>
</dbReference>
<dbReference type="InterPro" id="IPR005123">
    <property type="entry name" value="Oxoglu/Fe-dep_dioxygenase_dom"/>
</dbReference>
<dbReference type="EMBL" id="JAHRHJ020000002">
    <property type="protein sequence ID" value="KAH9325215.1"/>
    <property type="molecule type" value="Genomic_DNA"/>
</dbReference>